<dbReference type="AlphaFoldDB" id="A0A382J6E7"/>
<feature type="non-terminal residue" evidence="1">
    <location>
        <position position="41"/>
    </location>
</feature>
<gene>
    <name evidence="1" type="ORF">METZ01_LOCUS259989</name>
</gene>
<dbReference type="SUPFAM" id="SSF52518">
    <property type="entry name" value="Thiamin diphosphate-binding fold (THDP-binding)"/>
    <property type="match status" value="1"/>
</dbReference>
<reference evidence="1" key="1">
    <citation type="submission" date="2018-05" db="EMBL/GenBank/DDBJ databases">
        <authorList>
            <person name="Lanie J.A."/>
            <person name="Ng W.-L."/>
            <person name="Kazmierczak K.M."/>
            <person name="Andrzejewski T.M."/>
            <person name="Davidsen T.M."/>
            <person name="Wayne K.J."/>
            <person name="Tettelin H."/>
            <person name="Glass J.I."/>
            <person name="Rusch D."/>
            <person name="Podicherti R."/>
            <person name="Tsui H.-C.T."/>
            <person name="Winkler M.E."/>
        </authorList>
    </citation>
    <scope>NUCLEOTIDE SEQUENCE</scope>
</reference>
<organism evidence="1">
    <name type="scientific">marine metagenome</name>
    <dbReference type="NCBI Taxonomy" id="408172"/>
    <lineage>
        <taxon>unclassified sequences</taxon>
        <taxon>metagenomes</taxon>
        <taxon>ecological metagenomes</taxon>
    </lineage>
</organism>
<dbReference type="InterPro" id="IPR029061">
    <property type="entry name" value="THDP-binding"/>
</dbReference>
<protein>
    <recommendedName>
        <fullName evidence="2">Thiamine pyrophosphate enzyme N-terminal TPP-binding domain-containing protein</fullName>
    </recommendedName>
</protein>
<evidence type="ECO:0008006" key="2">
    <source>
        <dbReference type="Google" id="ProtNLM"/>
    </source>
</evidence>
<dbReference type="EMBL" id="UINC01071889">
    <property type="protein sequence ID" value="SVC07135.1"/>
    <property type="molecule type" value="Genomic_DNA"/>
</dbReference>
<evidence type="ECO:0000313" key="1">
    <source>
        <dbReference type="EMBL" id="SVC07135.1"/>
    </source>
</evidence>
<name>A0A382J6E7_9ZZZZ</name>
<accession>A0A382J6E7</accession>
<sequence length="41" mass="4429">MTKMTTEESFVKVLQIHGIDNAFGIIGSAFMPVSDLFPKAG</sequence>
<proteinExistence type="predicted"/>